<gene>
    <name evidence="1" type="ORF">NUW58_g707</name>
</gene>
<dbReference type="Proteomes" id="UP001143856">
    <property type="component" value="Unassembled WGS sequence"/>
</dbReference>
<proteinExistence type="predicted"/>
<protein>
    <submittedName>
        <fullName evidence="1">Uncharacterized protein</fullName>
    </submittedName>
</protein>
<name>A0ACC1PN68_9PEZI</name>
<evidence type="ECO:0000313" key="2">
    <source>
        <dbReference type="Proteomes" id="UP001143856"/>
    </source>
</evidence>
<comment type="caution">
    <text evidence="1">The sequence shown here is derived from an EMBL/GenBank/DDBJ whole genome shotgun (WGS) entry which is preliminary data.</text>
</comment>
<evidence type="ECO:0000313" key="1">
    <source>
        <dbReference type="EMBL" id="KAJ2997236.1"/>
    </source>
</evidence>
<reference evidence="1" key="1">
    <citation type="submission" date="2022-10" db="EMBL/GenBank/DDBJ databases">
        <title>Genome Sequence of Xylaria curta.</title>
        <authorList>
            <person name="Buettner E."/>
        </authorList>
    </citation>
    <scope>NUCLEOTIDE SEQUENCE</scope>
    <source>
        <strain evidence="1">Babe10</strain>
    </source>
</reference>
<sequence length="1105" mass="125936">MSPPDHIREAFESAKDAFKKSLDNDEVFKDLLETSSIDDVWALTEKLQKQPYVERRMRHMAKISGFLDKLHVYTSTVDTFVSAKPEILALIWGPIRLLLAWTANDARFGDAVVSSMEKIGNALPQFGEMAKTFSESTKLGQVMALFFRDILEFYSITLKFFLLPRRRQFFEAIWPRQKEKIDLVAKQLEQHTASMKDEVTLLHIRAEHEARTRSLALFDQTAEFQLVQKFQALKIEVSPQTYSDRLDWLVNRSSDGSSDWLISKTFLAAAAVEEVRSHNNTLFVFVSHLQPTYATARSILQSLVFQLACQSKDAQEILVNSGARDVSSHAKDVSRLLKALLIESGPIFIIIDGLDEMELEERKILLQQLVDMDSCPETRVLFSSRPEDDIACILGTKAMSIYVDKRNSRSIEAYVRQRAQNWIENGNFDQQAQKEIQCLLSPIAARAEGMFLFARIILDNAELLTECQEIKQELKVLPLDLNDAYQRILSKINDLPSALRRKARTILGWIGCSPIPMTVHEMEQALLVDLDSKVAPSVSAPVRFVRICGPIVEVVGEIPQFVHFTVKEYIFSQQISRSINMSEAYHDLALSTLTYLSSDIINVNISDEKLRDNILGGKYRLYWFATGQWISLALRCMKESKDPSISPNLQASLLWLAMTLKNDKFEKQSDSLTPTFQYSESSFPEIAQIIDDVLHFRRNELQTEWNFINNHFTRGDIKALLYDLTRKGDINQLKEVATKLPRSERWVNNAAMGPARQLAAAMGSLPMVRILTYNDANDNPFSSETPLCSAMMRSENVDLFRWVLDSFRLSENIPTWSHLASEAFATSSPEMYSEWESFLLDPLRTLGGATTNTWSFSTLAPHGFRRASTLIPLHNKRYALFSDIAFRAIKKNAMYEERLIQTWNRLVEAIGPLDPRFLGFSLTRLAMSSKPSNKLGAELLRLGAPIDFPRGNASAIMEKSEMGAHRQADASSFQDRTISPRRRPYRRFYRGRTALHNATRGTSEEAVKFAQFLLAYGADPNYGYAGRKPEQEEGAALMQKWLGETWEELVERTRFVRPENMDLQNMEEQEEADDEGDDSSTTESRGRAKRRRTAYDGEEGNGQRM</sequence>
<accession>A0ACC1PN68</accession>
<organism evidence="1 2">
    <name type="scientific">Xylaria curta</name>
    <dbReference type="NCBI Taxonomy" id="42375"/>
    <lineage>
        <taxon>Eukaryota</taxon>
        <taxon>Fungi</taxon>
        <taxon>Dikarya</taxon>
        <taxon>Ascomycota</taxon>
        <taxon>Pezizomycotina</taxon>
        <taxon>Sordariomycetes</taxon>
        <taxon>Xylariomycetidae</taxon>
        <taxon>Xylariales</taxon>
        <taxon>Xylariaceae</taxon>
        <taxon>Xylaria</taxon>
    </lineage>
</organism>
<dbReference type="EMBL" id="JAPDGR010000064">
    <property type="protein sequence ID" value="KAJ2997236.1"/>
    <property type="molecule type" value="Genomic_DNA"/>
</dbReference>
<keyword evidence="2" id="KW-1185">Reference proteome</keyword>